<dbReference type="InterPro" id="IPR005913">
    <property type="entry name" value="dTDP_dehydrorham_reduct"/>
</dbReference>
<evidence type="ECO:0000313" key="3">
    <source>
        <dbReference type="Proteomes" id="UP000663846"/>
    </source>
</evidence>
<dbReference type="Proteomes" id="UP000663846">
    <property type="component" value="Unassembled WGS sequence"/>
</dbReference>
<accession>A0A8H2XKT5</accession>
<dbReference type="GO" id="GO:0048269">
    <property type="term" value="C:methionine adenosyltransferase complex"/>
    <property type="evidence" value="ECO:0007669"/>
    <property type="project" value="TreeGrafter"/>
</dbReference>
<comment type="caution">
    <text evidence="2">The sequence shown here is derived from an EMBL/GenBank/DDBJ whole genome shotgun (WGS) entry which is preliminary data.</text>
</comment>
<dbReference type="GO" id="GO:0006556">
    <property type="term" value="P:S-adenosylmethionine biosynthetic process"/>
    <property type="evidence" value="ECO:0007669"/>
    <property type="project" value="UniProtKB-UniPathway"/>
</dbReference>
<evidence type="ECO:0000313" key="2">
    <source>
        <dbReference type="EMBL" id="CAE6429187.1"/>
    </source>
</evidence>
<dbReference type="Gene3D" id="3.40.50.720">
    <property type="entry name" value="NAD(P)-binding Rossmann-like Domain"/>
    <property type="match status" value="1"/>
</dbReference>
<dbReference type="InterPro" id="IPR036291">
    <property type="entry name" value="NAD(P)-bd_dom_sf"/>
</dbReference>
<dbReference type="SUPFAM" id="SSF51735">
    <property type="entry name" value="NAD(P)-binding Rossmann-fold domains"/>
    <property type="match status" value="1"/>
</dbReference>
<name>A0A8H2XKT5_9AGAM</name>
<dbReference type="AlphaFoldDB" id="A0A8H2XKT5"/>
<dbReference type="FunFam" id="3.40.50.720:FF:000357">
    <property type="entry name" value="Methionine adenosyltransferase 2 subunit beta"/>
    <property type="match status" value="1"/>
</dbReference>
<organism evidence="2 3">
    <name type="scientific">Rhizoctonia solani</name>
    <dbReference type="NCBI Taxonomy" id="456999"/>
    <lineage>
        <taxon>Eukaryota</taxon>
        <taxon>Fungi</taxon>
        <taxon>Dikarya</taxon>
        <taxon>Basidiomycota</taxon>
        <taxon>Agaricomycotina</taxon>
        <taxon>Agaricomycetes</taxon>
        <taxon>Cantharellales</taxon>
        <taxon>Ceratobasidiaceae</taxon>
        <taxon>Rhizoctonia</taxon>
    </lineage>
</organism>
<dbReference type="PANTHER" id="PTHR10491">
    <property type="entry name" value="DTDP-4-DEHYDRORHAMNOSE REDUCTASE"/>
    <property type="match status" value="1"/>
</dbReference>
<sequence length="339" mass="37505">MRSGHMWVHSTHDTPVEFLFFWLVRSYIGESRYIMKVLVTGASGVLGSAVYQAFQAVKGIEVKGTAHTRPSGDVIAIDLCDEPSVTTLIQDFKPDWVIHCAAERRPDVAAKNVEATRVLNGMVPATLARLSSNKEHSFTLIYISTDYVFDGTAAPYAVDAKPNPVNLYGETKLAGEKAVLDDNYQGKPGQRVVLRVPVLYGPAPKNSDSAINILVDIVNDQSGKQYTMDHYATRYPTNVLDIADFLVRLTVALDKPLPPILHYSGTEPYTKYEICLVLAKILNVSHDHITPDAADPPPNLAVPRPKNTQLSLDILDNIGVEVGGREFATWWEHYLFSKN</sequence>
<dbReference type="InterPro" id="IPR029903">
    <property type="entry name" value="RmlD-like-bd"/>
</dbReference>
<reference evidence="2" key="1">
    <citation type="submission" date="2021-01" db="EMBL/GenBank/DDBJ databases">
        <authorList>
            <person name="Kaushik A."/>
        </authorList>
    </citation>
    <scope>NUCLEOTIDE SEQUENCE</scope>
    <source>
        <strain evidence="2">AG1-1C</strain>
    </source>
</reference>
<protein>
    <recommendedName>
        <fullName evidence="1">RmlD-like substrate binding domain-containing protein</fullName>
    </recommendedName>
</protein>
<proteinExistence type="predicted"/>
<dbReference type="Pfam" id="PF04321">
    <property type="entry name" value="RmlD_sub_bind"/>
    <property type="match status" value="1"/>
</dbReference>
<dbReference type="EMBL" id="CAJMWS010000326">
    <property type="protein sequence ID" value="CAE6429187.1"/>
    <property type="molecule type" value="Genomic_DNA"/>
</dbReference>
<dbReference type="PANTHER" id="PTHR10491:SF4">
    <property type="entry name" value="METHIONINE ADENOSYLTRANSFERASE 2 SUBUNIT BETA"/>
    <property type="match status" value="1"/>
</dbReference>
<evidence type="ECO:0000259" key="1">
    <source>
        <dbReference type="Pfam" id="PF04321"/>
    </source>
</evidence>
<dbReference type="CDD" id="cd05254">
    <property type="entry name" value="dTDP_HR_like_SDR_e"/>
    <property type="match status" value="1"/>
</dbReference>
<gene>
    <name evidence="2" type="ORF">RDB_LOCUS103299</name>
</gene>
<feature type="domain" description="RmlD-like substrate binding" evidence="1">
    <location>
        <begin position="35"/>
        <end position="317"/>
    </location>
</feature>
<dbReference type="GO" id="GO:0048270">
    <property type="term" value="F:methionine adenosyltransferase regulator activity"/>
    <property type="evidence" value="ECO:0007669"/>
    <property type="project" value="TreeGrafter"/>
</dbReference>
<dbReference type="UniPathway" id="UPA00315">
    <property type="reaction ID" value="UER00080"/>
</dbReference>